<dbReference type="OrthoDB" id="388855at2"/>
<keyword evidence="2" id="KW-1185">Reference proteome</keyword>
<dbReference type="RefSeq" id="WP_020834158.1">
    <property type="nucleotide sequence ID" value="NC_021846.1"/>
</dbReference>
<evidence type="ECO:0000313" key="1">
    <source>
        <dbReference type="EMBL" id="AGR41019.1"/>
    </source>
</evidence>
<reference evidence="1 2" key="1">
    <citation type="journal article" date="2013" name="Genome Biol. Evol.">
        <title>Comparison of metabolic capacities and inference of gene content evolution in mosquito-associated Spiroplasma diminutum and S. taiwanense.</title>
        <authorList>
            <person name="Lo W.S."/>
            <person name="Ku C."/>
            <person name="Chen L.L."/>
            <person name="Chang T.H."/>
            <person name="Kuo C.H."/>
        </authorList>
    </citation>
    <scope>NUCLEOTIDE SEQUENCE [LARGE SCALE GENOMIC DNA]</scope>
    <source>
        <strain evidence="1">CT-1</strain>
    </source>
</reference>
<dbReference type="KEGG" id="stai:STAIW_v1c03610"/>
<dbReference type="EMBL" id="CP005074">
    <property type="protein sequence ID" value="AGR41019.1"/>
    <property type="molecule type" value="Genomic_DNA"/>
</dbReference>
<dbReference type="HOGENOM" id="CLU_1585439_0_0_14"/>
<dbReference type="PATRIC" id="fig|1276220.3.peg.364"/>
<dbReference type="AlphaFoldDB" id="S5LTI3"/>
<organism evidence="1 2">
    <name type="scientific">Spiroplasma taiwanense CT-1</name>
    <dbReference type="NCBI Taxonomy" id="1276220"/>
    <lineage>
        <taxon>Bacteria</taxon>
        <taxon>Bacillati</taxon>
        <taxon>Mycoplasmatota</taxon>
        <taxon>Mollicutes</taxon>
        <taxon>Entomoplasmatales</taxon>
        <taxon>Spiroplasmataceae</taxon>
        <taxon>Spiroplasma</taxon>
    </lineage>
</organism>
<protein>
    <submittedName>
        <fullName evidence="1">Uncharacterized protein</fullName>
    </submittedName>
</protein>
<proteinExistence type="predicted"/>
<accession>S5LTI3</accession>
<dbReference type="Proteomes" id="UP000014984">
    <property type="component" value="Chromosome"/>
</dbReference>
<gene>
    <name evidence="1" type="ORF">STAIW_v1c03610</name>
</gene>
<sequence length="174" mass="20504">MSEKVYQLNSDQIGVVSFSEPWFLGHIEIEGETEQVQMFFPSLEEGLKKFAPFFKKHVIDFWKEQGAEGEKKIRDLKNYVLNTWMNPGIETMREAMFEKYGHEEFKDKTGVELIEDGYDFLAVTIGHICLRFNKMHFYFNGLHVSTRTVDKFLAVNFWSKVKEESLNENQDQNI</sequence>
<evidence type="ECO:0000313" key="2">
    <source>
        <dbReference type="Proteomes" id="UP000014984"/>
    </source>
</evidence>
<name>S5LTI3_9MOLU</name>